<feature type="domain" description="PAS" evidence="2">
    <location>
        <begin position="382"/>
        <end position="427"/>
    </location>
</feature>
<dbReference type="InterPro" id="IPR000700">
    <property type="entry name" value="PAS-assoc_C"/>
</dbReference>
<dbReference type="InterPro" id="IPR036890">
    <property type="entry name" value="HATPase_C_sf"/>
</dbReference>
<dbReference type="InterPro" id="IPR005330">
    <property type="entry name" value="MHYT_dom"/>
</dbReference>
<accession>A0A6M0Q5W2</accession>
<evidence type="ECO:0000313" key="6">
    <source>
        <dbReference type="Proteomes" id="UP000481043"/>
    </source>
</evidence>
<dbReference type="SMART" id="SM00091">
    <property type="entry name" value="PAS"/>
    <property type="match status" value="2"/>
</dbReference>
<organism evidence="5 6">
    <name type="scientific">Bacillus mesophilus</name>
    <dbReference type="NCBI Taxonomy" id="1808955"/>
    <lineage>
        <taxon>Bacteria</taxon>
        <taxon>Bacillati</taxon>
        <taxon>Bacillota</taxon>
        <taxon>Bacilli</taxon>
        <taxon>Bacillales</taxon>
        <taxon>Bacillaceae</taxon>
        <taxon>Bacillus</taxon>
    </lineage>
</organism>
<dbReference type="InterPro" id="IPR050640">
    <property type="entry name" value="Bact_2-comp_sensor_kinase"/>
</dbReference>
<dbReference type="PANTHER" id="PTHR34220">
    <property type="entry name" value="SENSOR HISTIDINE KINASE YPDA"/>
    <property type="match status" value="1"/>
</dbReference>
<dbReference type="PROSITE" id="PS50112">
    <property type="entry name" value="PAS"/>
    <property type="match status" value="2"/>
</dbReference>
<dbReference type="InterPro" id="IPR003594">
    <property type="entry name" value="HATPase_dom"/>
</dbReference>
<keyword evidence="1" id="KW-1133">Transmembrane helix</keyword>
<feature type="transmembrane region" description="Helical" evidence="1">
    <location>
        <begin position="207"/>
        <end position="233"/>
    </location>
</feature>
<dbReference type="Pfam" id="PF02518">
    <property type="entry name" value="HATPase_c"/>
    <property type="match status" value="1"/>
</dbReference>
<protein>
    <submittedName>
        <fullName evidence="5">PAS domain S-box protein</fullName>
    </submittedName>
</protein>
<dbReference type="CDD" id="cd00130">
    <property type="entry name" value="PAS"/>
    <property type="match status" value="2"/>
</dbReference>
<dbReference type="InterPro" id="IPR035965">
    <property type="entry name" value="PAS-like_dom_sf"/>
</dbReference>
<dbReference type="InterPro" id="IPR000014">
    <property type="entry name" value="PAS"/>
</dbReference>
<evidence type="ECO:0000259" key="4">
    <source>
        <dbReference type="PROSITE" id="PS50924"/>
    </source>
</evidence>
<evidence type="ECO:0000259" key="2">
    <source>
        <dbReference type="PROSITE" id="PS50112"/>
    </source>
</evidence>
<name>A0A6M0Q5W2_9BACI</name>
<keyword evidence="1" id="KW-0472">Membrane</keyword>
<feature type="domain" description="PAS" evidence="2">
    <location>
        <begin position="251"/>
        <end position="296"/>
    </location>
</feature>
<feature type="transmembrane region" description="Helical" evidence="1">
    <location>
        <begin position="68"/>
        <end position="92"/>
    </location>
</feature>
<dbReference type="PROSITE" id="PS50113">
    <property type="entry name" value="PAC"/>
    <property type="match status" value="1"/>
</dbReference>
<feature type="transmembrane region" description="Helical" evidence="1">
    <location>
        <begin position="131"/>
        <end position="156"/>
    </location>
</feature>
<feature type="transmembrane region" description="Helical" evidence="1">
    <location>
        <begin position="6"/>
        <end position="27"/>
    </location>
</feature>
<feature type="transmembrane region" description="Helical" evidence="1">
    <location>
        <begin position="104"/>
        <end position="125"/>
    </location>
</feature>
<keyword evidence="1" id="KW-0812">Transmembrane</keyword>
<sequence>MSNYNYYLVFFSIIIAFLGSYTSFSMIIRSFDSKKSQFLWKIGVALMLAIGIWSMHFVGLLALQINDLTYDIICLILSFIIAFLASFFSVLVGSKANYRLLKGVIAGGILSIGIFGTHFCGMLAIEQVHVHQHTIFVVVAFVISLFFSVLGIHLCFKQRNEENSRKHRAVGSSVLLMLAIISLHYISSYNLSINNVTLLTDESSVGINNFLLGINIAVFSVIVLIIFLLHSVYLENEYLNQKRDFEVTEKVNHRLNSLLGTIPNGVVILNHKGYVTYINKMAEDLLSVSYEEVMGKHIDYPSWEFKVKSDDYLLANQSKAERFARVMEKPICNLEIIYTKKGKNPVFLSVNSSPLRDYKDEVILSFTDITMKKQKENELEEKSLKLEALFNTSSIGILLLDRKGNVMEVSPKIEDLLGYTGEDFKGKYINYFKDSILSDLSKGKQSGEKYSIHREDKRFSHIDGTIKWGRVSVSFIEENKKGTGYYLCIIEDLTKKKQIQLSNLQKDAELRVLQAQINPHFLFNTLNSIVSLIRSNQENARNLTVQLAKYMRSNLTLTSKSLIPLVKEFDHIVSYIEIQKVRFQDQLEIIIEDDVRVFPSDILIPPFTLQPLIENSIEHGLKGKPQGGLILVKASIKSSGVCISIEDNGTGITQDKLEVLGHDYVVSENGNGYGIYNVNKRLQLLIGDHASLMISNKLEGGAIISFCLGTLEEREIVG</sequence>
<feature type="domain" description="MHYT" evidence="4">
    <location>
        <begin position="4"/>
        <end position="194"/>
    </location>
</feature>
<feature type="transmembrane region" description="Helical" evidence="1">
    <location>
        <begin position="168"/>
        <end position="187"/>
    </location>
</feature>
<dbReference type="GO" id="GO:0016020">
    <property type="term" value="C:membrane"/>
    <property type="evidence" value="ECO:0007669"/>
    <property type="project" value="UniProtKB-UniRule"/>
</dbReference>
<dbReference type="Pfam" id="PF06580">
    <property type="entry name" value="His_kinase"/>
    <property type="match status" value="1"/>
</dbReference>
<feature type="transmembrane region" description="Helical" evidence="1">
    <location>
        <begin position="39"/>
        <end position="62"/>
    </location>
</feature>
<dbReference type="NCBIfam" id="TIGR00229">
    <property type="entry name" value="sensory_box"/>
    <property type="match status" value="2"/>
</dbReference>
<dbReference type="EMBL" id="JAAIWM010000001">
    <property type="protein sequence ID" value="NEY70890.1"/>
    <property type="molecule type" value="Genomic_DNA"/>
</dbReference>
<gene>
    <name evidence="5" type="ORF">G4D63_03945</name>
</gene>
<dbReference type="AlphaFoldDB" id="A0A6M0Q5W2"/>
<reference evidence="5 6" key="1">
    <citation type="submission" date="2020-02" db="EMBL/GenBank/DDBJ databases">
        <title>Bacillus aquiflavi sp. nov., isolated from yellow water of strong flavor Chinese baijiu in Yibin region of China.</title>
        <authorList>
            <person name="Xie J."/>
        </authorList>
    </citation>
    <scope>NUCLEOTIDE SEQUENCE [LARGE SCALE GENOMIC DNA]</scope>
    <source>
        <strain evidence="5 6">SA4</strain>
    </source>
</reference>
<dbReference type="Gene3D" id="3.30.450.20">
    <property type="entry name" value="PAS domain"/>
    <property type="match status" value="2"/>
</dbReference>
<keyword evidence="6" id="KW-1185">Reference proteome</keyword>
<dbReference type="Pfam" id="PF13426">
    <property type="entry name" value="PAS_9"/>
    <property type="match status" value="2"/>
</dbReference>
<comment type="caution">
    <text evidence="5">The sequence shown here is derived from an EMBL/GenBank/DDBJ whole genome shotgun (WGS) entry which is preliminary data.</text>
</comment>
<dbReference type="Pfam" id="PF03707">
    <property type="entry name" value="MHYT"/>
    <property type="match status" value="2"/>
</dbReference>
<dbReference type="SUPFAM" id="SSF55785">
    <property type="entry name" value="PYP-like sensor domain (PAS domain)"/>
    <property type="match status" value="2"/>
</dbReference>
<dbReference type="Proteomes" id="UP000481043">
    <property type="component" value="Unassembled WGS sequence"/>
</dbReference>
<dbReference type="PANTHER" id="PTHR34220:SF7">
    <property type="entry name" value="SENSOR HISTIDINE KINASE YPDA"/>
    <property type="match status" value="1"/>
</dbReference>
<evidence type="ECO:0000313" key="5">
    <source>
        <dbReference type="EMBL" id="NEY70890.1"/>
    </source>
</evidence>
<dbReference type="Gene3D" id="3.30.565.10">
    <property type="entry name" value="Histidine kinase-like ATPase, C-terminal domain"/>
    <property type="match status" value="1"/>
</dbReference>
<dbReference type="SMART" id="SM00387">
    <property type="entry name" value="HATPase_c"/>
    <property type="match status" value="1"/>
</dbReference>
<dbReference type="GO" id="GO:0000155">
    <property type="term" value="F:phosphorelay sensor kinase activity"/>
    <property type="evidence" value="ECO:0007669"/>
    <property type="project" value="InterPro"/>
</dbReference>
<evidence type="ECO:0000256" key="1">
    <source>
        <dbReference type="PROSITE-ProRule" id="PRU00244"/>
    </source>
</evidence>
<dbReference type="InterPro" id="IPR010559">
    <property type="entry name" value="Sig_transdc_His_kin_internal"/>
</dbReference>
<dbReference type="SUPFAM" id="SSF55874">
    <property type="entry name" value="ATPase domain of HSP90 chaperone/DNA topoisomerase II/histidine kinase"/>
    <property type="match status" value="1"/>
</dbReference>
<proteinExistence type="predicted"/>
<feature type="domain" description="PAC" evidence="3">
    <location>
        <begin position="453"/>
        <end position="505"/>
    </location>
</feature>
<evidence type="ECO:0000259" key="3">
    <source>
        <dbReference type="PROSITE" id="PS50113"/>
    </source>
</evidence>
<dbReference type="RefSeq" id="WP_163177903.1">
    <property type="nucleotide sequence ID" value="NZ_JAAIWM010000001.1"/>
</dbReference>
<dbReference type="PROSITE" id="PS50924">
    <property type="entry name" value="MHYT"/>
    <property type="match status" value="1"/>
</dbReference>